<feature type="domain" description="Helicase C-terminal" evidence="10">
    <location>
        <begin position="218"/>
        <end position="365"/>
    </location>
</feature>
<keyword evidence="8" id="KW-1133">Transmembrane helix</keyword>
<dbReference type="PROSITE" id="PS51192">
    <property type="entry name" value="HELICASE_ATP_BIND_1"/>
    <property type="match status" value="1"/>
</dbReference>
<dbReference type="InterPro" id="IPR027417">
    <property type="entry name" value="P-loop_NTPase"/>
</dbReference>
<dbReference type="GO" id="GO:0005524">
    <property type="term" value="F:ATP binding"/>
    <property type="evidence" value="ECO:0007669"/>
    <property type="project" value="UniProtKB-KW"/>
</dbReference>
<dbReference type="GO" id="GO:0043138">
    <property type="term" value="F:3'-5' DNA helicase activity"/>
    <property type="evidence" value="ECO:0007669"/>
    <property type="project" value="TreeGrafter"/>
</dbReference>
<dbReference type="CDD" id="cd17920">
    <property type="entry name" value="DEXHc_RecQ"/>
    <property type="match status" value="1"/>
</dbReference>
<dbReference type="InterPro" id="IPR014001">
    <property type="entry name" value="Helicase_ATP-bd"/>
</dbReference>
<gene>
    <name evidence="11" type="primary">recQ_1</name>
    <name evidence="11" type="ORF">NCTC4824_01881</name>
</gene>
<dbReference type="FunFam" id="3.40.50.300:FF:001363">
    <property type="entry name" value="ATP-dependent DNA helicase RecQ"/>
    <property type="match status" value="1"/>
</dbReference>
<evidence type="ECO:0000256" key="6">
    <source>
        <dbReference type="ARBA" id="ARBA00044535"/>
    </source>
</evidence>
<evidence type="ECO:0000313" key="11">
    <source>
        <dbReference type="EMBL" id="SQI56481.1"/>
    </source>
</evidence>
<dbReference type="InterPro" id="IPR001650">
    <property type="entry name" value="Helicase_C-like"/>
</dbReference>
<dbReference type="EMBL" id="LS483476">
    <property type="protein sequence ID" value="SQI56481.1"/>
    <property type="molecule type" value="Genomic_DNA"/>
</dbReference>
<evidence type="ECO:0000256" key="7">
    <source>
        <dbReference type="ARBA" id="ARBA00044550"/>
    </source>
</evidence>
<protein>
    <recommendedName>
        <fullName evidence="6">ATP-dependent DNA helicase RecQ</fullName>
    </recommendedName>
    <alternativeName>
        <fullName evidence="7">DNA 3'-5' helicase RecQ</fullName>
    </alternativeName>
</protein>
<name>A0A2X4W056_LEDLE</name>
<keyword evidence="12" id="KW-1185">Reference proteome</keyword>
<dbReference type="AlphaFoldDB" id="A0A2X4W056"/>
<dbReference type="InterPro" id="IPR002464">
    <property type="entry name" value="DNA/RNA_helicase_DEAH_CS"/>
</dbReference>
<feature type="transmembrane region" description="Helical" evidence="8">
    <location>
        <begin position="49"/>
        <end position="68"/>
    </location>
</feature>
<dbReference type="PROSITE" id="PS51194">
    <property type="entry name" value="HELICASE_CTER"/>
    <property type="match status" value="1"/>
</dbReference>
<dbReference type="InterPro" id="IPR032284">
    <property type="entry name" value="RecQ_Zn-bd"/>
</dbReference>
<dbReference type="InterPro" id="IPR011545">
    <property type="entry name" value="DEAD/DEAH_box_helicase_dom"/>
</dbReference>
<evidence type="ECO:0000256" key="4">
    <source>
        <dbReference type="ARBA" id="ARBA00022840"/>
    </source>
</evidence>
<evidence type="ECO:0000256" key="2">
    <source>
        <dbReference type="ARBA" id="ARBA00022801"/>
    </source>
</evidence>
<dbReference type="SUPFAM" id="SSF52540">
    <property type="entry name" value="P-loop containing nucleoside triphosphate hydrolases"/>
    <property type="match status" value="1"/>
</dbReference>
<dbReference type="RefSeq" id="WP_066137682.1">
    <property type="nucleotide sequence ID" value="NZ_CBCSGM010000001.1"/>
</dbReference>
<dbReference type="NCBIfam" id="TIGR00614">
    <property type="entry name" value="recQ_fam"/>
    <property type="match status" value="1"/>
</dbReference>
<dbReference type="Pfam" id="PF16124">
    <property type="entry name" value="RecQ_Zn_bind"/>
    <property type="match status" value="1"/>
</dbReference>
<keyword evidence="8" id="KW-0472">Membrane</keyword>
<keyword evidence="8" id="KW-0812">Transmembrane</keyword>
<evidence type="ECO:0000313" key="12">
    <source>
        <dbReference type="Proteomes" id="UP000249134"/>
    </source>
</evidence>
<keyword evidence="2 11" id="KW-0378">Hydrolase</keyword>
<keyword evidence="3 11" id="KW-0347">Helicase</keyword>
<dbReference type="GO" id="GO:0005737">
    <property type="term" value="C:cytoplasm"/>
    <property type="evidence" value="ECO:0007669"/>
    <property type="project" value="TreeGrafter"/>
</dbReference>
<dbReference type="PANTHER" id="PTHR13710">
    <property type="entry name" value="DNA HELICASE RECQ FAMILY MEMBER"/>
    <property type="match status" value="1"/>
</dbReference>
<dbReference type="Pfam" id="PF00270">
    <property type="entry name" value="DEAD"/>
    <property type="match status" value="1"/>
</dbReference>
<dbReference type="Pfam" id="PF00271">
    <property type="entry name" value="Helicase_C"/>
    <property type="match status" value="1"/>
</dbReference>
<dbReference type="InterPro" id="IPR004589">
    <property type="entry name" value="DNA_helicase_ATP-dep_RecQ"/>
</dbReference>
<evidence type="ECO:0000256" key="3">
    <source>
        <dbReference type="ARBA" id="ARBA00022806"/>
    </source>
</evidence>
<evidence type="ECO:0000259" key="9">
    <source>
        <dbReference type="PROSITE" id="PS51192"/>
    </source>
</evidence>
<dbReference type="GO" id="GO:0006310">
    <property type="term" value="P:DNA recombination"/>
    <property type="evidence" value="ECO:0007669"/>
    <property type="project" value="InterPro"/>
</dbReference>
<keyword evidence="5" id="KW-0238">DNA-binding</keyword>
<sequence length="487" mass="56255">MNKYDVLKKMFGFSEFRTGQEEVIDAVLDKKNVLAMLPTGMGKSLCYQLPGYLLGGTVLIISPLISLMHDQVEQLRMMGERKAVALNSFLKSDEKRNVIRNLEEYRFLYVSPEMLRSLQVREKLKKMNISLFVIDEAHCISQWGHDFRPDYLNLGHVRAEIGNPPALALTATAVKEVREDIKEFLQLHHTDEFIYSVDRDNISILVEKTNSFFEKRKSLLRHATSLKKPGIIYFSSKRLAEETADYLSDQGIGGVAAYHGGMDQEQRILIQQQFIHDQLNIICATSAFGMGINKENIRFIIHFHMPSQMESYVQEIGRAGRDGEASIAILLYSPGDEHLHYQLMNYELPDDSHIESYVAMIASNRKEELMSNVNMSETQTRFLEHHFTSIKNRVEMVDHIKNARDLRIDHKMKKLKQMKNWLEELNCRRSHILALFGEDSKQPPNLCCDLCGFDITHYRDTTKQIDKQILSWEEILQQLLLPATVNE</sequence>
<proteinExistence type="predicted"/>
<dbReference type="Gene3D" id="3.40.50.300">
    <property type="entry name" value="P-loop containing nucleotide triphosphate hydrolases"/>
    <property type="match status" value="2"/>
</dbReference>
<dbReference type="PROSITE" id="PS00690">
    <property type="entry name" value="DEAH_ATP_HELICASE"/>
    <property type="match status" value="1"/>
</dbReference>
<dbReference type="GO" id="GO:0016787">
    <property type="term" value="F:hydrolase activity"/>
    <property type="evidence" value="ECO:0007669"/>
    <property type="project" value="UniProtKB-KW"/>
</dbReference>
<evidence type="ECO:0000256" key="5">
    <source>
        <dbReference type="ARBA" id="ARBA00023125"/>
    </source>
</evidence>
<accession>A0A2X4W056</accession>
<dbReference type="GO" id="GO:0006281">
    <property type="term" value="P:DNA repair"/>
    <property type="evidence" value="ECO:0007669"/>
    <property type="project" value="TreeGrafter"/>
</dbReference>
<reference evidence="11 12" key="1">
    <citation type="submission" date="2018-06" db="EMBL/GenBank/DDBJ databases">
        <authorList>
            <consortium name="Pathogen Informatics"/>
            <person name="Doyle S."/>
        </authorList>
    </citation>
    <scope>NUCLEOTIDE SEQUENCE [LARGE SCALE GENOMIC DNA]</scope>
    <source>
        <strain evidence="11 12">NCTC4824</strain>
    </source>
</reference>
<feature type="domain" description="Helicase ATP-binding" evidence="9">
    <location>
        <begin position="24"/>
        <end position="191"/>
    </location>
</feature>
<dbReference type="GO" id="GO:0003677">
    <property type="term" value="F:DNA binding"/>
    <property type="evidence" value="ECO:0007669"/>
    <property type="project" value="UniProtKB-KW"/>
</dbReference>
<dbReference type="Proteomes" id="UP000249134">
    <property type="component" value="Chromosome 1"/>
</dbReference>
<organism evidence="11 12">
    <name type="scientific">Lederbergia lenta</name>
    <name type="common">Bacillus lentus</name>
    <dbReference type="NCBI Taxonomy" id="1467"/>
    <lineage>
        <taxon>Bacteria</taxon>
        <taxon>Bacillati</taxon>
        <taxon>Bacillota</taxon>
        <taxon>Bacilli</taxon>
        <taxon>Bacillales</taxon>
        <taxon>Bacillaceae</taxon>
        <taxon>Lederbergia</taxon>
    </lineage>
</organism>
<dbReference type="GO" id="GO:0043590">
    <property type="term" value="C:bacterial nucleoid"/>
    <property type="evidence" value="ECO:0007669"/>
    <property type="project" value="TreeGrafter"/>
</dbReference>
<keyword evidence="4" id="KW-0067">ATP-binding</keyword>
<evidence type="ECO:0000259" key="10">
    <source>
        <dbReference type="PROSITE" id="PS51194"/>
    </source>
</evidence>
<evidence type="ECO:0000256" key="8">
    <source>
        <dbReference type="SAM" id="Phobius"/>
    </source>
</evidence>
<dbReference type="SMART" id="SM00487">
    <property type="entry name" value="DEXDc"/>
    <property type="match status" value="1"/>
</dbReference>
<keyword evidence="1" id="KW-0547">Nucleotide-binding</keyword>
<dbReference type="PANTHER" id="PTHR13710:SF84">
    <property type="entry name" value="ATP-DEPENDENT DNA HELICASE RECS-RELATED"/>
    <property type="match status" value="1"/>
</dbReference>
<dbReference type="STRING" id="1348624.GCA_001591545_00952"/>
<dbReference type="GO" id="GO:0030894">
    <property type="term" value="C:replisome"/>
    <property type="evidence" value="ECO:0007669"/>
    <property type="project" value="TreeGrafter"/>
</dbReference>
<dbReference type="KEGG" id="blen:NCTC4824_01881"/>
<evidence type="ECO:0000256" key="1">
    <source>
        <dbReference type="ARBA" id="ARBA00022741"/>
    </source>
</evidence>
<dbReference type="GO" id="GO:0009378">
    <property type="term" value="F:four-way junction helicase activity"/>
    <property type="evidence" value="ECO:0007669"/>
    <property type="project" value="TreeGrafter"/>
</dbReference>
<dbReference type="SMART" id="SM00490">
    <property type="entry name" value="HELICc"/>
    <property type="match status" value="1"/>
</dbReference>